<gene>
    <name evidence="1" type="ORF">BRAA09T38020Z</name>
</gene>
<evidence type="ECO:0000313" key="1">
    <source>
        <dbReference type="EMBL" id="VDC60409.1"/>
    </source>
</evidence>
<dbReference type="EMBL" id="LR031568">
    <property type="protein sequence ID" value="VDC60409.1"/>
    <property type="molecule type" value="Genomic_DNA"/>
</dbReference>
<accession>A0A3P5XZY1</accession>
<protein>
    <submittedName>
        <fullName evidence="1">Uncharacterized protein</fullName>
    </submittedName>
</protein>
<reference evidence="1" key="1">
    <citation type="submission" date="2018-11" db="EMBL/GenBank/DDBJ databases">
        <authorList>
            <consortium name="Genoscope - CEA"/>
            <person name="William W."/>
        </authorList>
    </citation>
    <scope>NUCLEOTIDE SEQUENCE</scope>
</reference>
<sequence length="72" mass="8684">MDLYHSRRRLSISKAIDKHPEEQIGVQEKRYRLFGAMRITEIFSLFHGDFPWLCRSIKNHANKTRTKCDIHR</sequence>
<dbReference type="AlphaFoldDB" id="A0A3P5XZY1"/>
<name>A0A3P5XZY1_BRACM</name>
<proteinExistence type="predicted"/>
<organism evidence="1">
    <name type="scientific">Brassica campestris</name>
    <name type="common">Field mustard</name>
    <dbReference type="NCBI Taxonomy" id="3711"/>
    <lineage>
        <taxon>Eukaryota</taxon>
        <taxon>Viridiplantae</taxon>
        <taxon>Streptophyta</taxon>
        <taxon>Embryophyta</taxon>
        <taxon>Tracheophyta</taxon>
        <taxon>Spermatophyta</taxon>
        <taxon>Magnoliopsida</taxon>
        <taxon>eudicotyledons</taxon>
        <taxon>Gunneridae</taxon>
        <taxon>Pentapetalae</taxon>
        <taxon>rosids</taxon>
        <taxon>malvids</taxon>
        <taxon>Brassicales</taxon>
        <taxon>Brassicaceae</taxon>
        <taxon>Brassiceae</taxon>
        <taxon>Brassica</taxon>
    </lineage>
</organism>